<dbReference type="InterPro" id="IPR056504">
    <property type="entry name" value="HTH_HVO_0163_N"/>
</dbReference>
<evidence type="ECO:0000313" key="4">
    <source>
        <dbReference type="Proteomes" id="UP001218895"/>
    </source>
</evidence>
<dbReference type="PANTHER" id="PTHR36216:SF1">
    <property type="entry name" value="HTH ARSR-TYPE DOMAIN-CONTAINING PROTEIN"/>
    <property type="match status" value="1"/>
</dbReference>
<reference evidence="3" key="1">
    <citation type="submission" date="2022-01" db="EMBL/GenBank/DDBJ databases">
        <title>Complete genome of Methanomicrobium antiquum DSM 21220.</title>
        <authorList>
            <person name="Chen S.-C."/>
            <person name="You Y.-T."/>
            <person name="Zhou Y.-Z."/>
            <person name="Lai M.-C."/>
        </authorList>
    </citation>
    <scope>NUCLEOTIDE SEQUENCE</scope>
    <source>
        <strain evidence="3">DSM 21220</strain>
    </source>
</reference>
<keyword evidence="1" id="KW-0812">Transmembrane</keyword>
<evidence type="ECO:0000313" key="3">
    <source>
        <dbReference type="EMBL" id="WFN37088.1"/>
    </source>
</evidence>
<feature type="domain" description="HVO-0163 N-terminal HTH" evidence="2">
    <location>
        <begin position="86"/>
        <end position="144"/>
    </location>
</feature>
<dbReference type="KEGG" id="manq:L1994_01440"/>
<organism evidence="3 4">
    <name type="scientific">Methanomicrobium antiquum</name>
    <dbReference type="NCBI Taxonomy" id="487686"/>
    <lineage>
        <taxon>Archaea</taxon>
        <taxon>Methanobacteriati</taxon>
        <taxon>Methanobacteriota</taxon>
        <taxon>Stenosarchaea group</taxon>
        <taxon>Methanomicrobia</taxon>
        <taxon>Methanomicrobiales</taxon>
        <taxon>Methanomicrobiaceae</taxon>
        <taxon>Methanomicrobium</taxon>
    </lineage>
</organism>
<protein>
    <submittedName>
        <fullName evidence="3">Transcriptional regulator</fullName>
    </submittedName>
</protein>
<feature type="transmembrane region" description="Helical" evidence="1">
    <location>
        <begin position="42"/>
        <end position="72"/>
    </location>
</feature>
<dbReference type="SUPFAM" id="SSF46785">
    <property type="entry name" value="Winged helix' DNA-binding domain"/>
    <property type="match status" value="2"/>
</dbReference>
<keyword evidence="4" id="KW-1185">Reference proteome</keyword>
<proteinExistence type="predicted"/>
<dbReference type="EMBL" id="CP091092">
    <property type="protein sequence ID" value="WFN37088.1"/>
    <property type="molecule type" value="Genomic_DNA"/>
</dbReference>
<keyword evidence="1" id="KW-1133">Transmembrane helix</keyword>
<dbReference type="InterPro" id="IPR036388">
    <property type="entry name" value="WH-like_DNA-bd_sf"/>
</dbReference>
<sequence length="262" mass="29327">MMFVYPVCANPFSYSVNGWDEAPPVSEPKAPVPAEFLEIPPLAILFVSLALISPAFLLAAEIFFAGFGLTALNFRRIDKKSILNNNFRNEIYVYIVQNPGAYFTEIENALQINRGTLNYHIRILKQEHLIVSLLKNGRNFYFENSGCYTHSEMVIIVSLKSETSYTICEYLLKTPGASRNDIAEKVQTTCSTVSWHMGRLSVAGVLLSTKCGRVASYRLSPSAVKMMDKLTTESFSAYANDMYACRQTVCQYDLGRAKSSSK</sequence>
<evidence type="ECO:0000256" key="1">
    <source>
        <dbReference type="SAM" id="Phobius"/>
    </source>
</evidence>
<accession>A0AAF0FVB3</accession>
<dbReference type="Gene3D" id="1.10.10.10">
    <property type="entry name" value="Winged helix-like DNA-binding domain superfamily/Winged helix DNA-binding domain"/>
    <property type="match status" value="2"/>
</dbReference>
<gene>
    <name evidence="3" type="ORF">L1994_01440</name>
</gene>
<dbReference type="AlphaFoldDB" id="A0AAF0FVB3"/>
<dbReference type="InterPro" id="IPR036390">
    <property type="entry name" value="WH_DNA-bd_sf"/>
</dbReference>
<keyword evidence="1" id="KW-0472">Membrane</keyword>
<dbReference type="Proteomes" id="UP001218895">
    <property type="component" value="Chromosome"/>
</dbReference>
<dbReference type="InterPro" id="IPR011991">
    <property type="entry name" value="ArsR-like_HTH"/>
</dbReference>
<dbReference type="Pfam" id="PF24266">
    <property type="entry name" value="HTH_HVO_0163_N"/>
    <property type="match status" value="1"/>
</dbReference>
<evidence type="ECO:0000259" key="2">
    <source>
        <dbReference type="Pfam" id="PF24266"/>
    </source>
</evidence>
<name>A0AAF0FVB3_9EURY</name>
<dbReference type="PANTHER" id="PTHR36216">
    <property type="entry name" value="TRANSCRIPTIONAL REGULATOR, TRMB"/>
    <property type="match status" value="1"/>
</dbReference>
<dbReference type="CDD" id="cd00090">
    <property type="entry name" value="HTH_ARSR"/>
    <property type="match status" value="2"/>
</dbReference>